<dbReference type="GO" id="GO:0005737">
    <property type="term" value="C:cytoplasm"/>
    <property type="evidence" value="ECO:0007669"/>
    <property type="project" value="UniProtKB-SubCell"/>
</dbReference>
<dbReference type="InterPro" id="IPR023546">
    <property type="entry name" value="MGMT"/>
</dbReference>
<gene>
    <name evidence="12" type="primary">ogt</name>
    <name evidence="12" type="ORF">MORIYA_0195</name>
</gene>
<sequence>MILPFKLSTFMYYDKFIVSYTSATGEQESHLILVGNEEGITQLMIDNGSKEINIIAEWMHSSTFFNDAKQQLREYFNNKRQKFDLKLNPAGTVFQRHAWQQLIKIPYGETRRYKDIAAGLGNPNASRAVGMANNRNPIPIIIPCHRVIGANNKLVGYAYGLELKQQLLSLEQRN</sequence>
<organism evidence="12 13">
    <name type="scientific">Moritella yayanosii</name>
    <dbReference type="NCBI Taxonomy" id="69539"/>
    <lineage>
        <taxon>Bacteria</taxon>
        <taxon>Pseudomonadati</taxon>
        <taxon>Pseudomonadota</taxon>
        <taxon>Gammaproteobacteria</taxon>
        <taxon>Alteromonadales</taxon>
        <taxon>Moritellaceae</taxon>
        <taxon>Moritella</taxon>
    </lineage>
</organism>
<comment type="function">
    <text evidence="9">Involved in the cellular defense against the biological effects of O6-methylguanine (O6-MeG) and O4-methylthymine (O4-MeT) in DNA. Repairs the methylated nucleobase in DNA by stoichiometrically transferring the methyl group to a cysteine residue in the enzyme. This is a suicide reaction: the enzyme is irreversibly inactivated.</text>
</comment>
<dbReference type="RefSeq" id="WP_232011451.1">
    <property type="nucleotide sequence ID" value="NZ_LS483250.1"/>
</dbReference>
<evidence type="ECO:0000259" key="11">
    <source>
        <dbReference type="Pfam" id="PF02870"/>
    </source>
</evidence>
<dbReference type="PANTHER" id="PTHR10815">
    <property type="entry name" value="METHYLATED-DNA--PROTEIN-CYSTEINE METHYLTRANSFERASE"/>
    <property type="match status" value="1"/>
</dbReference>
<keyword evidence="5 9" id="KW-0808">Transferase</keyword>
<evidence type="ECO:0000256" key="4">
    <source>
        <dbReference type="ARBA" id="ARBA00022603"/>
    </source>
</evidence>
<dbReference type="InterPro" id="IPR036388">
    <property type="entry name" value="WH-like_DNA-bd_sf"/>
</dbReference>
<evidence type="ECO:0000313" key="12">
    <source>
        <dbReference type="EMBL" id="SQD76673.1"/>
    </source>
</evidence>
<dbReference type="GO" id="GO:0006307">
    <property type="term" value="P:DNA alkylation repair"/>
    <property type="evidence" value="ECO:0007669"/>
    <property type="project" value="UniProtKB-UniRule"/>
</dbReference>
<dbReference type="PANTHER" id="PTHR10815:SF5">
    <property type="entry name" value="METHYLATED-DNA--PROTEIN-CYSTEINE METHYLTRANSFERASE"/>
    <property type="match status" value="1"/>
</dbReference>
<feature type="active site" description="Nucleophile; methyl group acceptor" evidence="9">
    <location>
        <position position="144"/>
    </location>
</feature>
<dbReference type="EMBL" id="LS483250">
    <property type="protein sequence ID" value="SQD76673.1"/>
    <property type="molecule type" value="Genomic_DNA"/>
</dbReference>
<dbReference type="SUPFAM" id="SSF46767">
    <property type="entry name" value="Methylated DNA-protein cysteine methyltransferase, C-terminal domain"/>
    <property type="match status" value="1"/>
</dbReference>
<dbReference type="Pfam" id="PF02870">
    <property type="entry name" value="Methyltransf_1N"/>
    <property type="match status" value="1"/>
</dbReference>
<dbReference type="GO" id="GO:0003908">
    <property type="term" value="F:methylated-DNA-[protein]-cysteine S-methyltransferase activity"/>
    <property type="evidence" value="ECO:0007669"/>
    <property type="project" value="UniProtKB-UniRule"/>
</dbReference>
<dbReference type="KEGG" id="mya:MORIYA_0195"/>
<accession>A0A330LJ14</accession>
<evidence type="ECO:0000259" key="10">
    <source>
        <dbReference type="Pfam" id="PF01035"/>
    </source>
</evidence>
<dbReference type="EC" id="2.1.1.63" evidence="9"/>
<dbReference type="HAMAP" id="MF_00772">
    <property type="entry name" value="OGT"/>
    <property type="match status" value="1"/>
</dbReference>
<evidence type="ECO:0000256" key="3">
    <source>
        <dbReference type="ARBA" id="ARBA00022490"/>
    </source>
</evidence>
<protein>
    <recommendedName>
        <fullName evidence="9">Methylated-DNA--protein-cysteine methyltransferase</fullName>
        <ecNumber evidence="9">2.1.1.63</ecNumber>
    </recommendedName>
    <alternativeName>
        <fullName evidence="9">6-O-methylguanine-DNA methyltransferase</fullName>
        <shortName evidence="9">MGMT</shortName>
    </alternativeName>
    <alternativeName>
        <fullName evidence="9">O-6-methylguanine-DNA-alkyltransferase</fullName>
    </alternativeName>
</protein>
<dbReference type="InterPro" id="IPR008332">
    <property type="entry name" value="MethylG_MeTrfase_N"/>
</dbReference>
<proteinExistence type="inferred from homology"/>
<comment type="catalytic activity">
    <reaction evidence="1 9">
        <text>a 4-O-methyl-thymidine in DNA + L-cysteinyl-[protein] = a thymidine in DNA + S-methyl-L-cysteinyl-[protein]</text>
        <dbReference type="Rhea" id="RHEA:53428"/>
        <dbReference type="Rhea" id="RHEA-COMP:10131"/>
        <dbReference type="Rhea" id="RHEA-COMP:10132"/>
        <dbReference type="Rhea" id="RHEA-COMP:13555"/>
        <dbReference type="Rhea" id="RHEA-COMP:13556"/>
        <dbReference type="ChEBI" id="CHEBI:29950"/>
        <dbReference type="ChEBI" id="CHEBI:82612"/>
        <dbReference type="ChEBI" id="CHEBI:137386"/>
        <dbReference type="ChEBI" id="CHEBI:137387"/>
        <dbReference type="EC" id="2.1.1.63"/>
    </reaction>
</comment>
<dbReference type="CDD" id="cd06445">
    <property type="entry name" value="ATase"/>
    <property type="match status" value="1"/>
</dbReference>
<dbReference type="PROSITE" id="PS00374">
    <property type="entry name" value="MGMT"/>
    <property type="match status" value="1"/>
</dbReference>
<dbReference type="InterPro" id="IPR014048">
    <property type="entry name" value="MethylDNA_cys_MeTrfase_DNA-bd"/>
</dbReference>
<keyword evidence="7 9" id="KW-0234">DNA repair</keyword>
<evidence type="ECO:0000256" key="1">
    <source>
        <dbReference type="ARBA" id="ARBA00001286"/>
    </source>
</evidence>
<dbReference type="AlphaFoldDB" id="A0A330LJ14"/>
<dbReference type="Pfam" id="PF01035">
    <property type="entry name" value="DNA_binding_1"/>
    <property type="match status" value="1"/>
</dbReference>
<feature type="domain" description="Methylated-DNA-[protein]-cysteine S-methyltransferase DNA binding" evidence="10">
    <location>
        <begin position="94"/>
        <end position="172"/>
    </location>
</feature>
<evidence type="ECO:0000256" key="8">
    <source>
        <dbReference type="ARBA" id="ARBA00049348"/>
    </source>
</evidence>
<dbReference type="SUPFAM" id="SSF53155">
    <property type="entry name" value="Methylated DNA-protein cysteine methyltransferase domain"/>
    <property type="match status" value="1"/>
</dbReference>
<dbReference type="GO" id="GO:0032259">
    <property type="term" value="P:methylation"/>
    <property type="evidence" value="ECO:0007669"/>
    <property type="project" value="UniProtKB-KW"/>
</dbReference>
<name>A0A330LJ14_9GAMM</name>
<evidence type="ECO:0000256" key="5">
    <source>
        <dbReference type="ARBA" id="ARBA00022679"/>
    </source>
</evidence>
<keyword evidence="4 9" id="KW-0489">Methyltransferase</keyword>
<reference evidence="13" key="1">
    <citation type="submission" date="2018-05" db="EMBL/GenBank/DDBJ databases">
        <authorList>
            <person name="Cea G.-C."/>
            <person name="William W."/>
        </authorList>
    </citation>
    <scope>NUCLEOTIDE SEQUENCE [LARGE SCALE GENOMIC DNA]</scope>
    <source>
        <strain evidence="13">DB21MT 5</strain>
    </source>
</reference>
<dbReference type="Gene3D" id="3.30.160.70">
    <property type="entry name" value="Methylated DNA-protein cysteine methyltransferase domain"/>
    <property type="match status" value="1"/>
</dbReference>
<evidence type="ECO:0000256" key="9">
    <source>
        <dbReference type="HAMAP-Rule" id="MF_00772"/>
    </source>
</evidence>
<comment type="similarity">
    <text evidence="2 9">Belongs to the MGMT family.</text>
</comment>
<dbReference type="InterPro" id="IPR036631">
    <property type="entry name" value="MGMT_N_sf"/>
</dbReference>
<evidence type="ECO:0000256" key="6">
    <source>
        <dbReference type="ARBA" id="ARBA00022763"/>
    </source>
</evidence>
<dbReference type="Gene3D" id="1.10.10.10">
    <property type="entry name" value="Winged helix-like DNA-binding domain superfamily/Winged helix DNA-binding domain"/>
    <property type="match status" value="1"/>
</dbReference>
<comment type="miscellaneous">
    <text evidence="9">This enzyme catalyzes only one turnover and therefore is not strictly catalytic. According to one definition, an enzyme is a biocatalyst that acts repeatedly and over many reaction cycles.</text>
</comment>
<keyword evidence="13" id="KW-1185">Reference proteome</keyword>
<dbReference type="InterPro" id="IPR001497">
    <property type="entry name" value="MethylDNA_cys_MeTrfase_AS"/>
</dbReference>
<dbReference type="Proteomes" id="UP000250163">
    <property type="component" value="Chromosome MORIYA"/>
</dbReference>
<keyword evidence="6 9" id="KW-0227">DNA damage</keyword>
<dbReference type="NCBIfam" id="TIGR00589">
    <property type="entry name" value="ogt"/>
    <property type="match status" value="1"/>
</dbReference>
<evidence type="ECO:0000256" key="7">
    <source>
        <dbReference type="ARBA" id="ARBA00023204"/>
    </source>
</evidence>
<dbReference type="FunFam" id="1.10.10.10:FF:000214">
    <property type="entry name" value="Methylated-DNA--protein-cysteine methyltransferase"/>
    <property type="match status" value="1"/>
</dbReference>
<feature type="domain" description="Methylguanine DNA methyltransferase ribonuclease-like" evidence="11">
    <location>
        <begin position="31"/>
        <end position="88"/>
    </location>
</feature>
<comment type="subcellular location">
    <subcellularLocation>
        <location evidence="9">Cytoplasm</location>
    </subcellularLocation>
</comment>
<dbReference type="InterPro" id="IPR036217">
    <property type="entry name" value="MethylDNA_cys_MeTrfase_DNAb"/>
</dbReference>
<keyword evidence="3 9" id="KW-0963">Cytoplasm</keyword>
<evidence type="ECO:0000313" key="13">
    <source>
        <dbReference type="Proteomes" id="UP000250163"/>
    </source>
</evidence>
<comment type="catalytic activity">
    <reaction evidence="8 9">
        <text>a 6-O-methyl-2'-deoxyguanosine in DNA + L-cysteinyl-[protein] = S-methyl-L-cysteinyl-[protein] + a 2'-deoxyguanosine in DNA</text>
        <dbReference type="Rhea" id="RHEA:24000"/>
        <dbReference type="Rhea" id="RHEA-COMP:10131"/>
        <dbReference type="Rhea" id="RHEA-COMP:10132"/>
        <dbReference type="Rhea" id="RHEA-COMP:11367"/>
        <dbReference type="Rhea" id="RHEA-COMP:11368"/>
        <dbReference type="ChEBI" id="CHEBI:29950"/>
        <dbReference type="ChEBI" id="CHEBI:82612"/>
        <dbReference type="ChEBI" id="CHEBI:85445"/>
        <dbReference type="ChEBI" id="CHEBI:85448"/>
        <dbReference type="EC" id="2.1.1.63"/>
    </reaction>
</comment>
<evidence type="ECO:0000256" key="2">
    <source>
        <dbReference type="ARBA" id="ARBA00008711"/>
    </source>
</evidence>